<dbReference type="EMBL" id="CP029346">
    <property type="protein sequence ID" value="AWL07981.1"/>
    <property type="molecule type" value="Genomic_DNA"/>
</dbReference>
<dbReference type="Proteomes" id="UP000245468">
    <property type="component" value="Chromosome"/>
</dbReference>
<organism evidence="2 3">
    <name type="scientific">Aquirufa nivalisilvae</name>
    <dbReference type="NCBI Taxonomy" id="2516557"/>
    <lineage>
        <taxon>Bacteria</taxon>
        <taxon>Pseudomonadati</taxon>
        <taxon>Bacteroidota</taxon>
        <taxon>Cytophagia</taxon>
        <taxon>Cytophagales</taxon>
        <taxon>Flectobacillaceae</taxon>
        <taxon>Aquirufa</taxon>
    </lineage>
</organism>
<dbReference type="KEGG" id="psez:HME7025_00096"/>
<evidence type="ECO:0000256" key="1">
    <source>
        <dbReference type="SAM" id="Phobius"/>
    </source>
</evidence>
<feature type="transmembrane region" description="Helical" evidence="1">
    <location>
        <begin position="73"/>
        <end position="93"/>
    </location>
</feature>
<dbReference type="RefSeq" id="WP_109321760.1">
    <property type="nucleotide sequence ID" value="NZ_CP029346.1"/>
</dbReference>
<keyword evidence="1" id="KW-1133">Transmembrane helix</keyword>
<keyword evidence="3" id="KW-1185">Reference proteome</keyword>
<dbReference type="AlphaFoldDB" id="A0A2S2DRF6"/>
<keyword evidence="1" id="KW-0812">Transmembrane</keyword>
<evidence type="ECO:0000313" key="2">
    <source>
        <dbReference type="EMBL" id="AWL07981.1"/>
    </source>
</evidence>
<reference evidence="3" key="1">
    <citation type="submission" date="2018-05" db="EMBL/GenBank/DDBJ databases">
        <title>Pseudarcicella sp. HME7025 Genome sequencing and assembly.</title>
        <authorList>
            <person name="Kim H."/>
            <person name="Kang H."/>
            <person name="Joh K."/>
        </authorList>
    </citation>
    <scope>NUCLEOTIDE SEQUENCE [LARGE SCALE GENOMIC DNA]</scope>
    <source>
        <strain evidence="3">HME7025</strain>
    </source>
</reference>
<protein>
    <submittedName>
        <fullName evidence="2">Uncharacterized protein</fullName>
    </submittedName>
</protein>
<feature type="transmembrane region" description="Helical" evidence="1">
    <location>
        <begin position="6"/>
        <end position="27"/>
    </location>
</feature>
<feature type="transmembrane region" description="Helical" evidence="1">
    <location>
        <begin position="39"/>
        <end position="61"/>
    </location>
</feature>
<gene>
    <name evidence="2" type="ORF">HME7025_00096</name>
</gene>
<accession>A0A2S2DRF6</accession>
<proteinExistence type="predicted"/>
<keyword evidence="1" id="KW-0472">Membrane</keyword>
<sequence>MMETKLNFIANLIMFVFGLILYLNVFAGLGHKRAISKQMLAFIHFFKLGVACFLTRTLFNILSCPHPSWPELIFNFFIDAVLIGGFIKHYFLYEKK</sequence>
<evidence type="ECO:0000313" key="3">
    <source>
        <dbReference type="Proteomes" id="UP000245468"/>
    </source>
</evidence>
<name>A0A2S2DRF6_9BACT</name>